<dbReference type="InterPro" id="IPR013154">
    <property type="entry name" value="ADH-like_N"/>
</dbReference>
<dbReference type="InterPro" id="IPR002328">
    <property type="entry name" value="ADH_Zn_CS"/>
</dbReference>
<dbReference type="EMBL" id="FZPH01000007">
    <property type="protein sequence ID" value="SNT48917.1"/>
    <property type="molecule type" value="Genomic_DNA"/>
</dbReference>
<evidence type="ECO:0000256" key="6">
    <source>
        <dbReference type="ARBA" id="ARBA00023002"/>
    </source>
</evidence>
<comment type="catalytic activity">
    <reaction evidence="7">
        <text>a secondary alcohol + NAD(+) = a ketone + NADH + H(+)</text>
        <dbReference type="Rhea" id="RHEA:10740"/>
        <dbReference type="ChEBI" id="CHEBI:15378"/>
        <dbReference type="ChEBI" id="CHEBI:17087"/>
        <dbReference type="ChEBI" id="CHEBI:35681"/>
        <dbReference type="ChEBI" id="CHEBI:57540"/>
        <dbReference type="ChEBI" id="CHEBI:57945"/>
        <dbReference type="EC" id="1.1.1.1"/>
    </reaction>
</comment>
<evidence type="ECO:0000256" key="8">
    <source>
        <dbReference type="ARBA" id="ARBA00049243"/>
    </source>
</evidence>
<evidence type="ECO:0000313" key="11">
    <source>
        <dbReference type="EMBL" id="SNT48917.1"/>
    </source>
</evidence>
<dbReference type="PANTHER" id="PTHR42940">
    <property type="entry name" value="ALCOHOL DEHYDROGENASE 1-RELATED"/>
    <property type="match status" value="1"/>
</dbReference>
<comment type="cofactor">
    <cofactor evidence="1 9">
        <name>Zn(2+)</name>
        <dbReference type="ChEBI" id="CHEBI:29105"/>
    </cofactor>
</comment>
<dbReference type="PROSITE" id="PS00059">
    <property type="entry name" value="ADH_ZINC"/>
    <property type="match status" value="1"/>
</dbReference>
<dbReference type="InterPro" id="IPR013149">
    <property type="entry name" value="ADH-like_C"/>
</dbReference>
<accession>A0A239N1M2</accession>
<dbReference type="Gene3D" id="3.90.180.10">
    <property type="entry name" value="Medium-chain alcohol dehydrogenases, catalytic domain"/>
    <property type="match status" value="1"/>
</dbReference>
<dbReference type="GO" id="GO:0005737">
    <property type="term" value="C:cytoplasm"/>
    <property type="evidence" value="ECO:0007669"/>
    <property type="project" value="TreeGrafter"/>
</dbReference>
<comment type="catalytic activity">
    <reaction evidence="8">
        <text>a primary alcohol + NAD(+) = an aldehyde + NADH + H(+)</text>
        <dbReference type="Rhea" id="RHEA:10736"/>
        <dbReference type="ChEBI" id="CHEBI:15378"/>
        <dbReference type="ChEBI" id="CHEBI:15734"/>
        <dbReference type="ChEBI" id="CHEBI:17478"/>
        <dbReference type="ChEBI" id="CHEBI:57540"/>
        <dbReference type="ChEBI" id="CHEBI:57945"/>
        <dbReference type="EC" id="1.1.1.1"/>
    </reaction>
</comment>
<reference evidence="11 12" key="1">
    <citation type="submission" date="2017-06" db="EMBL/GenBank/DDBJ databases">
        <authorList>
            <person name="Kim H.J."/>
            <person name="Triplett B.A."/>
        </authorList>
    </citation>
    <scope>NUCLEOTIDE SEQUENCE [LARGE SCALE GENOMIC DNA]</scope>
    <source>
        <strain evidence="11 12">CGMCC 4.5593</strain>
    </source>
</reference>
<keyword evidence="6" id="KW-0560">Oxidoreductase</keyword>
<dbReference type="SUPFAM" id="SSF50129">
    <property type="entry name" value="GroES-like"/>
    <property type="match status" value="1"/>
</dbReference>
<keyword evidence="12" id="KW-1185">Reference proteome</keyword>
<dbReference type="Pfam" id="PF00107">
    <property type="entry name" value="ADH_zinc_N"/>
    <property type="match status" value="1"/>
</dbReference>
<evidence type="ECO:0000313" key="12">
    <source>
        <dbReference type="Proteomes" id="UP000198362"/>
    </source>
</evidence>
<comment type="similarity">
    <text evidence="2 9">Belongs to the zinc-containing alcohol dehydrogenase family.</text>
</comment>
<evidence type="ECO:0000259" key="10">
    <source>
        <dbReference type="SMART" id="SM00829"/>
    </source>
</evidence>
<dbReference type="InterPro" id="IPR020843">
    <property type="entry name" value="ER"/>
</dbReference>
<dbReference type="CDD" id="cd05284">
    <property type="entry name" value="arabinose_DH_like"/>
    <property type="match status" value="1"/>
</dbReference>
<dbReference type="AlphaFoldDB" id="A0A239N1M2"/>
<evidence type="ECO:0000256" key="7">
    <source>
        <dbReference type="ARBA" id="ARBA00049164"/>
    </source>
</evidence>
<keyword evidence="4 9" id="KW-0479">Metal-binding</keyword>
<protein>
    <recommendedName>
        <fullName evidence="3">alcohol dehydrogenase</fullName>
        <ecNumber evidence="3">1.1.1.1</ecNumber>
    </recommendedName>
</protein>
<dbReference type="Proteomes" id="UP000198362">
    <property type="component" value="Unassembled WGS sequence"/>
</dbReference>
<evidence type="ECO:0000256" key="3">
    <source>
        <dbReference type="ARBA" id="ARBA00013190"/>
    </source>
</evidence>
<dbReference type="GO" id="GO:0004022">
    <property type="term" value="F:alcohol dehydrogenase (NAD+) activity"/>
    <property type="evidence" value="ECO:0007669"/>
    <property type="project" value="UniProtKB-EC"/>
</dbReference>
<organism evidence="11 12">
    <name type="scientific">Asanoa hainanensis</name>
    <dbReference type="NCBI Taxonomy" id="560556"/>
    <lineage>
        <taxon>Bacteria</taxon>
        <taxon>Bacillati</taxon>
        <taxon>Actinomycetota</taxon>
        <taxon>Actinomycetes</taxon>
        <taxon>Micromonosporales</taxon>
        <taxon>Micromonosporaceae</taxon>
        <taxon>Asanoa</taxon>
    </lineage>
</organism>
<evidence type="ECO:0000256" key="9">
    <source>
        <dbReference type="RuleBase" id="RU361277"/>
    </source>
</evidence>
<dbReference type="PANTHER" id="PTHR42940:SF8">
    <property type="entry name" value="VACUOLAR PROTEIN SORTING-ASSOCIATED PROTEIN 11"/>
    <property type="match status" value="1"/>
</dbReference>
<name>A0A239N1M2_9ACTN</name>
<dbReference type="SMART" id="SM00829">
    <property type="entry name" value="PKS_ER"/>
    <property type="match status" value="1"/>
</dbReference>
<evidence type="ECO:0000256" key="4">
    <source>
        <dbReference type="ARBA" id="ARBA00022723"/>
    </source>
</evidence>
<proteinExistence type="inferred from homology"/>
<evidence type="ECO:0000256" key="1">
    <source>
        <dbReference type="ARBA" id="ARBA00001947"/>
    </source>
</evidence>
<evidence type="ECO:0000256" key="5">
    <source>
        <dbReference type="ARBA" id="ARBA00022833"/>
    </source>
</evidence>
<dbReference type="RefSeq" id="WP_218824595.1">
    <property type="nucleotide sequence ID" value="NZ_FZPH01000007.1"/>
</dbReference>
<dbReference type="InterPro" id="IPR036291">
    <property type="entry name" value="NAD(P)-bd_dom_sf"/>
</dbReference>
<dbReference type="GO" id="GO:0008270">
    <property type="term" value="F:zinc ion binding"/>
    <property type="evidence" value="ECO:0007669"/>
    <property type="project" value="InterPro"/>
</dbReference>
<dbReference type="InterPro" id="IPR011032">
    <property type="entry name" value="GroES-like_sf"/>
</dbReference>
<dbReference type="EC" id="1.1.1.1" evidence="3"/>
<dbReference type="Gene3D" id="3.40.50.720">
    <property type="entry name" value="NAD(P)-binding Rossmann-like Domain"/>
    <property type="match status" value="1"/>
</dbReference>
<dbReference type="Pfam" id="PF08240">
    <property type="entry name" value="ADH_N"/>
    <property type="match status" value="1"/>
</dbReference>
<evidence type="ECO:0000256" key="2">
    <source>
        <dbReference type="ARBA" id="ARBA00008072"/>
    </source>
</evidence>
<feature type="domain" description="Enoyl reductase (ER)" evidence="10">
    <location>
        <begin position="12"/>
        <end position="356"/>
    </location>
</feature>
<keyword evidence="5 9" id="KW-0862">Zinc</keyword>
<dbReference type="SUPFAM" id="SSF51735">
    <property type="entry name" value="NAD(P)-binding Rossmann-fold domains"/>
    <property type="match status" value="1"/>
</dbReference>
<gene>
    <name evidence="11" type="ORF">SAMN05421812_107154</name>
</gene>
<sequence>MPKKMKAAFIWKFDEPLRFDEVDVPEPKPDELLLKVGACGMCRSDYQQMHGYFEAALPTELPIIPGHEIAGHIVDKGELVPDGAGLDEGDLVAVDPGWGDGTCEQCRKGNTQLCTGSGRWVGFGPPGGYAEYVAVPYQHAVTVHPGDGQGPEFFAPLTDAGATPYRGIKKLVERGNFTAGHTVVVTGIGGLGSYAVQYARLFSGGADVVAFSRTQDKLDLALKYGADHVVNTRDATPDDVQAQLEKLTGRRRVDAILDCSGAQASIDIAYRILNSGSDVAQVGLMSSNATFPVNLVVGTELTWHGSFWSNHQDIAEVLALAAAGKIHNTVTPVKFEDVNENLEKVARGDVVGRQVIVF</sequence>